<protein>
    <submittedName>
        <fullName evidence="1">Uncharacterized protein</fullName>
    </submittedName>
</protein>
<keyword evidence="2" id="KW-1185">Reference proteome</keyword>
<reference evidence="1 2" key="1">
    <citation type="submission" date="2016-10" db="EMBL/GenBank/DDBJ databases">
        <authorList>
            <person name="de Groot N.N."/>
        </authorList>
    </citation>
    <scope>NUCLEOTIDE SEQUENCE [LARGE SCALE GENOMIC DNA]</scope>
    <source>
        <strain evidence="1 2">DSM 20475</strain>
    </source>
</reference>
<evidence type="ECO:0000313" key="2">
    <source>
        <dbReference type="Proteomes" id="UP000198995"/>
    </source>
</evidence>
<dbReference type="Proteomes" id="UP000198995">
    <property type="component" value="Unassembled WGS sequence"/>
</dbReference>
<dbReference type="EMBL" id="FNAF01000001">
    <property type="protein sequence ID" value="SDD05249.1"/>
    <property type="molecule type" value="Genomic_DNA"/>
</dbReference>
<gene>
    <name evidence="1" type="ORF">SAMN04489866_10155</name>
</gene>
<organism evidence="1 2">
    <name type="scientific">Peptococcus niger</name>
    <dbReference type="NCBI Taxonomy" id="2741"/>
    <lineage>
        <taxon>Bacteria</taxon>
        <taxon>Bacillati</taxon>
        <taxon>Bacillota</taxon>
        <taxon>Clostridia</taxon>
        <taxon>Eubacteriales</taxon>
        <taxon>Peptococcaceae</taxon>
        <taxon>Peptococcus</taxon>
    </lineage>
</organism>
<proteinExistence type="predicted"/>
<evidence type="ECO:0000313" key="1">
    <source>
        <dbReference type="EMBL" id="SDD05249.1"/>
    </source>
</evidence>
<accession>A0A1G6RKS5</accession>
<dbReference type="STRING" id="2741.SAMN04489866_10155"/>
<name>A0A1G6RKS5_PEPNI</name>
<sequence length="41" mass="5294">MIRHYLTKYRDKKDGRRYAESWLQLDLFDHSFCFWKKRIEI</sequence>
<dbReference type="AlphaFoldDB" id="A0A1G6RKS5"/>